<dbReference type="EMBL" id="RKMH01000008">
    <property type="protein sequence ID" value="RPA60089.1"/>
    <property type="molecule type" value="Genomic_DNA"/>
</dbReference>
<keyword evidence="4" id="KW-0378">Hydrolase</keyword>
<evidence type="ECO:0000256" key="1">
    <source>
        <dbReference type="ARBA" id="ARBA00001936"/>
    </source>
</evidence>
<feature type="domain" description="Nudix hydrolase" evidence="7">
    <location>
        <begin position="25"/>
        <end position="171"/>
    </location>
</feature>
<evidence type="ECO:0000256" key="3">
    <source>
        <dbReference type="ARBA" id="ARBA00022723"/>
    </source>
</evidence>
<keyword evidence="9" id="KW-1185">Reference proteome</keyword>
<dbReference type="InterPro" id="IPR020084">
    <property type="entry name" value="NUDIX_hydrolase_CS"/>
</dbReference>
<comment type="caution">
    <text evidence="8">The sequence shown here is derived from an EMBL/GenBank/DDBJ whole genome shotgun (WGS) entry which is preliminary data.</text>
</comment>
<evidence type="ECO:0000259" key="7">
    <source>
        <dbReference type="PROSITE" id="PS51462"/>
    </source>
</evidence>
<evidence type="ECO:0000256" key="6">
    <source>
        <dbReference type="ARBA" id="ARBA00023211"/>
    </source>
</evidence>
<keyword evidence="5" id="KW-0460">Magnesium</keyword>
<evidence type="ECO:0000313" key="9">
    <source>
        <dbReference type="Proteomes" id="UP000267536"/>
    </source>
</evidence>
<organism evidence="8 9">
    <name type="scientific">Gordonia oryzae</name>
    <dbReference type="NCBI Taxonomy" id="2487349"/>
    <lineage>
        <taxon>Bacteria</taxon>
        <taxon>Bacillati</taxon>
        <taxon>Actinomycetota</taxon>
        <taxon>Actinomycetes</taxon>
        <taxon>Mycobacteriales</taxon>
        <taxon>Gordoniaceae</taxon>
        <taxon>Gordonia</taxon>
    </lineage>
</organism>
<gene>
    <name evidence="8" type="ORF">EF294_11840</name>
</gene>
<dbReference type="Gene3D" id="3.90.79.10">
    <property type="entry name" value="Nucleoside Triphosphate Pyrophosphohydrolase"/>
    <property type="match status" value="1"/>
</dbReference>
<comment type="cofactor">
    <cofactor evidence="1">
        <name>Mn(2+)</name>
        <dbReference type="ChEBI" id="CHEBI:29035"/>
    </cofactor>
</comment>
<proteinExistence type="predicted"/>
<keyword evidence="6" id="KW-0464">Manganese</keyword>
<dbReference type="GO" id="GO:0046872">
    <property type="term" value="F:metal ion binding"/>
    <property type="evidence" value="ECO:0007669"/>
    <property type="project" value="UniProtKB-KW"/>
</dbReference>
<comment type="cofactor">
    <cofactor evidence="2">
        <name>Mg(2+)</name>
        <dbReference type="ChEBI" id="CHEBI:18420"/>
    </cofactor>
</comment>
<dbReference type="PROSITE" id="PS51462">
    <property type="entry name" value="NUDIX"/>
    <property type="match status" value="1"/>
</dbReference>
<name>A0A3N4GBD2_9ACTN</name>
<dbReference type="PANTHER" id="PTHR12992">
    <property type="entry name" value="NUDIX HYDROLASE"/>
    <property type="match status" value="1"/>
</dbReference>
<dbReference type="CDD" id="cd03426">
    <property type="entry name" value="NUDIX_CoAse_Nudt7"/>
    <property type="match status" value="1"/>
</dbReference>
<dbReference type="Pfam" id="PF00293">
    <property type="entry name" value="NUDIX"/>
    <property type="match status" value="1"/>
</dbReference>
<dbReference type="SUPFAM" id="SSF55811">
    <property type="entry name" value="Nudix"/>
    <property type="match status" value="1"/>
</dbReference>
<sequence length="224" mass="24747">MTWVEREVLNNRLSAFDRRAAATPGTAAAVAIVVVDRDSSNANDADTSEREQGIWLLRRPMSMRHHAAQFALPGGRLDPGEDQTTAALRELHEEMGVALSPDDVVGMLDDYPTRSGYVITPVVCWAPHAPEPSPNPDEVSVWYFIPLDDLLVTPRFITIPESTRPVIQMPIPGLHRDPDDHSASGRTALVHAPTAAVLHQFAEVALRGRDTRVDEYEQPVFAWS</sequence>
<evidence type="ECO:0000313" key="8">
    <source>
        <dbReference type="EMBL" id="RPA60089.1"/>
    </source>
</evidence>
<dbReference type="PANTHER" id="PTHR12992:SF11">
    <property type="entry name" value="MITOCHONDRIAL COENZYME A DIPHOSPHATASE NUDT8"/>
    <property type="match status" value="1"/>
</dbReference>
<keyword evidence="3" id="KW-0479">Metal-binding</keyword>
<accession>A0A3N4GBD2</accession>
<evidence type="ECO:0000256" key="2">
    <source>
        <dbReference type="ARBA" id="ARBA00001946"/>
    </source>
</evidence>
<dbReference type="GO" id="GO:0010945">
    <property type="term" value="F:coenzyme A diphosphatase activity"/>
    <property type="evidence" value="ECO:0007669"/>
    <property type="project" value="InterPro"/>
</dbReference>
<dbReference type="RefSeq" id="WP_123929858.1">
    <property type="nucleotide sequence ID" value="NZ_JBPSDP010000007.1"/>
</dbReference>
<dbReference type="InterPro" id="IPR045121">
    <property type="entry name" value="CoAse"/>
</dbReference>
<evidence type="ECO:0000256" key="5">
    <source>
        <dbReference type="ARBA" id="ARBA00022842"/>
    </source>
</evidence>
<dbReference type="AlphaFoldDB" id="A0A3N4GBD2"/>
<dbReference type="InterPro" id="IPR015797">
    <property type="entry name" value="NUDIX_hydrolase-like_dom_sf"/>
</dbReference>
<dbReference type="OrthoDB" id="9804442at2"/>
<dbReference type="Proteomes" id="UP000267536">
    <property type="component" value="Unassembled WGS sequence"/>
</dbReference>
<evidence type="ECO:0000256" key="4">
    <source>
        <dbReference type="ARBA" id="ARBA00022801"/>
    </source>
</evidence>
<protein>
    <submittedName>
        <fullName evidence="8">CoA pyrophosphatase</fullName>
    </submittedName>
</protein>
<reference evidence="8 9" key="1">
    <citation type="submission" date="2018-11" db="EMBL/GenBank/DDBJ databases">
        <title>Draft genome sequence of Gordonia sp. RS15-1S isolated from rice stems.</title>
        <authorList>
            <person name="Muangham S."/>
        </authorList>
    </citation>
    <scope>NUCLEOTIDE SEQUENCE [LARGE SCALE GENOMIC DNA]</scope>
    <source>
        <strain evidence="8 9">RS15-1S</strain>
    </source>
</reference>
<dbReference type="PROSITE" id="PS00893">
    <property type="entry name" value="NUDIX_BOX"/>
    <property type="match status" value="1"/>
</dbReference>
<dbReference type="InterPro" id="IPR000086">
    <property type="entry name" value="NUDIX_hydrolase_dom"/>
</dbReference>